<dbReference type="InterPro" id="IPR011711">
    <property type="entry name" value="GntR_C"/>
</dbReference>
<dbReference type="Pfam" id="PF00392">
    <property type="entry name" value="GntR"/>
    <property type="match status" value="1"/>
</dbReference>
<proteinExistence type="predicted"/>
<dbReference type="PROSITE" id="PS50949">
    <property type="entry name" value="HTH_GNTR"/>
    <property type="match status" value="1"/>
</dbReference>
<dbReference type="Pfam" id="PF07729">
    <property type="entry name" value="FCD"/>
    <property type="match status" value="1"/>
</dbReference>
<protein>
    <submittedName>
        <fullName evidence="5">FadR family transcriptional regulator</fullName>
    </submittedName>
</protein>
<dbReference type="PANTHER" id="PTHR43537">
    <property type="entry name" value="TRANSCRIPTIONAL REGULATOR, GNTR FAMILY"/>
    <property type="match status" value="1"/>
</dbReference>
<accession>A0A4R9BTK0</accession>
<feature type="domain" description="HTH gntR-type" evidence="4">
    <location>
        <begin position="7"/>
        <end position="75"/>
    </location>
</feature>
<evidence type="ECO:0000313" key="5">
    <source>
        <dbReference type="EMBL" id="TFD90702.1"/>
    </source>
</evidence>
<dbReference type="PANTHER" id="PTHR43537:SF5">
    <property type="entry name" value="UXU OPERON TRANSCRIPTIONAL REGULATOR"/>
    <property type="match status" value="1"/>
</dbReference>
<dbReference type="EMBL" id="SOHM01000022">
    <property type="protein sequence ID" value="TFD90702.1"/>
    <property type="molecule type" value="Genomic_DNA"/>
</dbReference>
<dbReference type="SMART" id="SM00895">
    <property type="entry name" value="FCD"/>
    <property type="match status" value="1"/>
</dbReference>
<evidence type="ECO:0000256" key="1">
    <source>
        <dbReference type="ARBA" id="ARBA00023015"/>
    </source>
</evidence>
<dbReference type="SUPFAM" id="SSF48008">
    <property type="entry name" value="GntR ligand-binding domain-like"/>
    <property type="match status" value="1"/>
</dbReference>
<dbReference type="InterPro" id="IPR036388">
    <property type="entry name" value="WH-like_DNA-bd_sf"/>
</dbReference>
<evidence type="ECO:0000256" key="3">
    <source>
        <dbReference type="ARBA" id="ARBA00023163"/>
    </source>
</evidence>
<dbReference type="Gene3D" id="1.20.120.530">
    <property type="entry name" value="GntR ligand-binding domain-like"/>
    <property type="match status" value="1"/>
</dbReference>
<keyword evidence="6" id="KW-1185">Reference proteome</keyword>
<dbReference type="OrthoDB" id="3192286at2"/>
<evidence type="ECO:0000313" key="6">
    <source>
        <dbReference type="Proteomes" id="UP000298468"/>
    </source>
</evidence>
<keyword evidence="3" id="KW-0804">Transcription</keyword>
<keyword evidence="2" id="KW-0238">DNA-binding</keyword>
<dbReference type="Gene3D" id="1.10.10.10">
    <property type="entry name" value="Winged helix-like DNA-binding domain superfamily/Winged helix DNA-binding domain"/>
    <property type="match status" value="1"/>
</dbReference>
<organism evidence="5 6">
    <name type="scientific">Cryobacterium lactosi</name>
    <dbReference type="NCBI Taxonomy" id="1259202"/>
    <lineage>
        <taxon>Bacteria</taxon>
        <taxon>Bacillati</taxon>
        <taxon>Actinomycetota</taxon>
        <taxon>Actinomycetes</taxon>
        <taxon>Micrococcales</taxon>
        <taxon>Microbacteriaceae</taxon>
        <taxon>Cryobacterium</taxon>
    </lineage>
</organism>
<dbReference type="AlphaFoldDB" id="A0A4R9BTK0"/>
<dbReference type="Proteomes" id="UP000298468">
    <property type="component" value="Unassembled WGS sequence"/>
</dbReference>
<evidence type="ECO:0000259" key="4">
    <source>
        <dbReference type="PROSITE" id="PS50949"/>
    </source>
</evidence>
<dbReference type="SMART" id="SM00345">
    <property type="entry name" value="HTH_GNTR"/>
    <property type="match status" value="1"/>
</dbReference>
<gene>
    <name evidence="5" type="ORF">E3T61_10070</name>
</gene>
<reference evidence="5 6" key="1">
    <citation type="submission" date="2019-03" db="EMBL/GenBank/DDBJ databases">
        <title>Genomics of glacier-inhabiting Cryobacterium strains.</title>
        <authorList>
            <person name="Liu Q."/>
            <person name="Xin Y.-H."/>
        </authorList>
    </citation>
    <scope>NUCLEOTIDE SEQUENCE [LARGE SCALE GENOMIC DNA]</scope>
    <source>
        <strain evidence="5 6">Sr59</strain>
    </source>
</reference>
<dbReference type="GO" id="GO:0003677">
    <property type="term" value="F:DNA binding"/>
    <property type="evidence" value="ECO:0007669"/>
    <property type="project" value="UniProtKB-KW"/>
</dbReference>
<dbReference type="InterPro" id="IPR008920">
    <property type="entry name" value="TF_FadR/GntR_C"/>
</dbReference>
<comment type="caution">
    <text evidence="5">The sequence shown here is derived from an EMBL/GenBank/DDBJ whole genome shotgun (WGS) entry which is preliminary data.</text>
</comment>
<keyword evidence="1" id="KW-0805">Transcription regulation</keyword>
<dbReference type="InterPro" id="IPR000524">
    <property type="entry name" value="Tscrpt_reg_HTH_GntR"/>
</dbReference>
<dbReference type="CDD" id="cd07377">
    <property type="entry name" value="WHTH_GntR"/>
    <property type="match status" value="1"/>
</dbReference>
<dbReference type="SUPFAM" id="SSF46785">
    <property type="entry name" value="Winged helix' DNA-binding domain"/>
    <property type="match status" value="1"/>
</dbReference>
<evidence type="ECO:0000256" key="2">
    <source>
        <dbReference type="ARBA" id="ARBA00023125"/>
    </source>
</evidence>
<dbReference type="GO" id="GO:0003700">
    <property type="term" value="F:DNA-binding transcription factor activity"/>
    <property type="evidence" value="ECO:0007669"/>
    <property type="project" value="InterPro"/>
</dbReference>
<name>A0A4R9BTK0_9MICO</name>
<dbReference type="PRINTS" id="PR00035">
    <property type="entry name" value="HTHGNTR"/>
</dbReference>
<dbReference type="InterPro" id="IPR036390">
    <property type="entry name" value="WH_DNA-bd_sf"/>
</dbReference>
<sequence>MDRDGSASLSHGVADRLTALIVAGTVRPGDKLPAESALMERYGVSRTVIREAVSRLQVAGLVETYRGKGSFVLTRPAQSPFVADPGELRTTDDVVALIDFRLGIEVEAAALAAQRRTPTQLRRLDEALGHFSAGAGKPSIAIEADYTLHLRIAEAANNRYFVDLLRSLGPTMIAMPHTRLAAADETAQAVHFARVAQEHSDIVAAIRRRDALGAAAATRTHLANSRARLRP</sequence>